<dbReference type="PROSITE" id="PS50977">
    <property type="entry name" value="HTH_TETR_2"/>
    <property type="match status" value="1"/>
</dbReference>
<feature type="domain" description="HTH tetR-type" evidence="3">
    <location>
        <begin position="9"/>
        <end position="68"/>
    </location>
</feature>
<dbReference type="PRINTS" id="PR00455">
    <property type="entry name" value="HTHTETR"/>
</dbReference>
<dbReference type="RefSeq" id="WP_124976463.1">
    <property type="nucleotide sequence ID" value="NZ_BFFP01000017.1"/>
</dbReference>
<gene>
    <name evidence="4" type="primary">tetR</name>
    <name evidence="4" type="ORF">LFYK43_12160</name>
</gene>
<evidence type="ECO:0000259" key="3">
    <source>
        <dbReference type="PROSITE" id="PS50977"/>
    </source>
</evidence>
<proteinExistence type="predicted"/>
<dbReference type="InterPro" id="IPR050109">
    <property type="entry name" value="HTH-type_TetR-like_transc_reg"/>
</dbReference>
<dbReference type="OrthoDB" id="9780939at2"/>
<comment type="caution">
    <text evidence="4">The sequence shown here is derived from an EMBL/GenBank/DDBJ whole genome shotgun (WGS) entry which is preliminary data.</text>
</comment>
<evidence type="ECO:0000256" key="2">
    <source>
        <dbReference type="PROSITE-ProRule" id="PRU00335"/>
    </source>
</evidence>
<accession>A0A401ITD0</accession>
<sequence>MVKRLKRDPAKEDAILQAALAAFAQDGYPASTEQIAQAAGVSKGSVFRYFENKAVLFEAAVKQAMETLNIVTDLSVWKNSEDLVMMVMRASQYKKELSHQYPNEFALLLRVYLKEPGIPEELREEVSQIYTDWSDRLIDDLITGLLDKLELRPGLDHQLVQDYLLLAIRMMMVDIQRYLEERPEVKTIDQMEELIKRVQATMDLFEHGIVK</sequence>
<dbReference type="GO" id="GO:0003700">
    <property type="term" value="F:DNA-binding transcription factor activity"/>
    <property type="evidence" value="ECO:0007669"/>
    <property type="project" value="TreeGrafter"/>
</dbReference>
<organism evidence="4 5">
    <name type="scientific">Ligilactobacillus salitolerans</name>
    <dbReference type="NCBI Taxonomy" id="1808352"/>
    <lineage>
        <taxon>Bacteria</taxon>
        <taxon>Bacillati</taxon>
        <taxon>Bacillota</taxon>
        <taxon>Bacilli</taxon>
        <taxon>Lactobacillales</taxon>
        <taxon>Lactobacillaceae</taxon>
        <taxon>Ligilactobacillus</taxon>
    </lineage>
</organism>
<evidence type="ECO:0000313" key="5">
    <source>
        <dbReference type="Proteomes" id="UP000286848"/>
    </source>
</evidence>
<dbReference type="InterPro" id="IPR009057">
    <property type="entry name" value="Homeodomain-like_sf"/>
</dbReference>
<keyword evidence="1 2" id="KW-0238">DNA-binding</keyword>
<dbReference type="Gene3D" id="1.10.357.10">
    <property type="entry name" value="Tetracycline Repressor, domain 2"/>
    <property type="match status" value="1"/>
</dbReference>
<dbReference type="InterPro" id="IPR023772">
    <property type="entry name" value="DNA-bd_HTH_TetR-type_CS"/>
</dbReference>
<dbReference type="InterPro" id="IPR036271">
    <property type="entry name" value="Tet_transcr_reg_TetR-rel_C_sf"/>
</dbReference>
<dbReference type="EMBL" id="BFFP01000017">
    <property type="protein sequence ID" value="GBG94757.1"/>
    <property type="molecule type" value="Genomic_DNA"/>
</dbReference>
<dbReference type="GO" id="GO:0000976">
    <property type="term" value="F:transcription cis-regulatory region binding"/>
    <property type="evidence" value="ECO:0007669"/>
    <property type="project" value="TreeGrafter"/>
</dbReference>
<dbReference type="AlphaFoldDB" id="A0A401ITD0"/>
<dbReference type="SUPFAM" id="SSF46689">
    <property type="entry name" value="Homeodomain-like"/>
    <property type="match status" value="1"/>
</dbReference>
<dbReference type="SUPFAM" id="SSF48498">
    <property type="entry name" value="Tetracyclin repressor-like, C-terminal domain"/>
    <property type="match status" value="1"/>
</dbReference>
<feature type="DNA-binding region" description="H-T-H motif" evidence="2">
    <location>
        <begin position="31"/>
        <end position="50"/>
    </location>
</feature>
<protein>
    <submittedName>
        <fullName evidence="4">TetR family transcriptional regulator</fullName>
    </submittedName>
</protein>
<dbReference type="Gene3D" id="1.10.10.60">
    <property type="entry name" value="Homeodomain-like"/>
    <property type="match status" value="1"/>
</dbReference>
<dbReference type="Proteomes" id="UP000286848">
    <property type="component" value="Unassembled WGS sequence"/>
</dbReference>
<dbReference type="Pfam" id="PF00440">
    <property type="entry name" value="TetR_N"/>
    <property type="match status" value="1"/>
</dbReference>
<dbReference type="PROSITE" id="PS01081">
    <property type="entry name" value="HTH_TETR_1"/>
    <property type="match status" value="1"/>
</dbReference>
<dbReference type="InterPro" id="IPR001647">
    <property type="entry name" value="HTH_TetR"/>
</dbReference>
<keyword evidence="5" id="KW-1185">Reference proteome</keyword>
<dbReference type="PANTHER" id="PTHR30055:SF226">
    <property type="entry name" value="HTH-TYPE TRANSCRIPTIONAL REGULATOR PKSA"/>
    <property type="match status" value="1"/>
</dbReference>
<evidence type="ECO:0000313" key="4">
    <source>
        <dbReference type="EMBL" id="GBG94757.1"/>
    </source>
</evidence>
<reference evidence="4 5" key="1">
    <citation type="journal article" date="2019" name="Int. J. Syst. Evol. Microbiol.">
        <title>Lactobacillus salitolerans sp. nov., a novel lactic acid bacterium isolated from spent mushroom substrates.</title>
        <authorList>
            <person name="Tohno M."/>
            <person name="Tanizawa Y."/>
            <person name="Kojima Y."/>
            <person name="Sakamoto M."/>
            <person name="Nakamura Y."/>
            <person name="Ohkuma M."/>
            <person name="Kobayashi H."/>
        </authorList>
    </citation>
    <scope>NUCLEOTIDE SEQUENCE [LARGE SCALE GENOMIC DNA]</scope>
    <source>
        <strain evidence="4 5">YK43</strain>
    </source>
</reference>
<evidence type="ECO:0000256" key="1">
    <source>
        <dbReference type="ARBA" id="ARBA00023125"/>
    </source>
</evidence>
<dbReference type="PANTHER" id="PTHR30055">
    <property type="entry name" value="HTH-TYPE TRANSCRIPTIONAL REGULATOR RUTR"/>
    <property type="match status" value="1"/>
</dbReference>
<name>A0A401ITD0_9LACO</name>